<evidence type="ECO:0000313" key="2">
    <source>
        <dbReference type="EMBL" id="RKP17046.1"/>
    </source>
</evidence>
<gene>
    <name evidence="2" type="ORF">ROZALSC1DRAFT_31105</name>
</gene>
<dbReference type="Proteomes" id="UP000281549">
    <property type="component" value="Unassembled WGS sequence"/>
</dbReference>
<evidence type="ECO:0000313" key="3">
    <source>
        <dbReference type="Proteomes" id="UP000281549"/>
    </source>
</evidence>
<protein>
    <submittedName>
        <fullName evidence="2">Uncharacterized protein</fullName>
    </submittedName>
</protein>
<dbReference type="AlphaFoldDB" id="A0A4P9YCN2"/>
<keyword evidence="1" id="KW-0732">Signal</keyword>
<feature type="chain" id="PRO_5020689281" evidence="1">
    <location>
        <begin position="23"/>
        <end position="632"/>
    </location>
</feature>
<name>A0A4P9YCN2_ROZAC</name>
<evidence type="ECO:0000256" key="1">
    <source>
        <dbReference type="SAM" id="SignalP"/>
    </source>
</evidence>
<feature type="signal peptide" evidence="1">
    <location>
        <begin position="1"/>
        <end position="22"/>
    </location>
</feature>
<reference evidence="3" key="1">
    <citation type="journal article" date="2018" name="Nat. Microbiol.">
        <title>Leveraging single-cell genomics to expand the fungal tree of life.</title>
        <authorList>
            <person name="Ahrendt S.R."/>
            <person name="Quandt C.A."/>
            <person name="Ciobanu D."/>
            <person name="Clum A."/>
            <person name="Salamov A."/>
            <person name="Andreopoulos B."/>
            <person name="Cheng J.F."/>
            <person name="Woyke T."/>
            <person name="Pelin A."/>
            <person name="Henrissat B."/>
            <person name="Reynolds N.K."/>
            <person name="Benny G.L."/>
            <person name="Smith M.E."/>
            <person name="James T.Y."/>
            <person name="Grigoriev I.V."/>
        </authorList>
    </citation>
    <scope>NUCLEOTIDE SEQUENCE [LARGE SCALE GENOMIC DNA]</scope>
    <source>
        <strain evidence="3">CSF55</strain>
    </source>
</reference>
<proteinExistence type="predicted"/>
<dbReference type="EMBL" id="ML006058">
    <property type="protein sequence ID" value="RKP17046.1"/>
    <property type="molecule type" value="Genomic_DNA"/>
</dbReference>
<organism evidence="2 3">
    <name type="scientific">Rozella allomycis (strain CSF55)</name>
    <dbReference type="NCBI Taxonomy" id="988480"/>
    <lineage>
        <taxon>Eukaryota</taxon>
        <taxon>Fungi</taxon>
        <taxon>Fungi incertae sedis</taxon>
        <taxon>Cryptomycota</taxon>
        <taxon>Cryptomycota incertae sedis</taxon>
        <taxon>Rozella</taxon>
    </lineage>
</organism>
<sequence length="632" mass="73711">MIFYSKLSIFILVLVICKDVYATLKNLPTPPRDKGHIHEKSKKEQAKGFIMNQEQVDWSFEMLDGIFNEFETSQESRTTIGIVSEGYEAIVANHQVQYPDLKYKKHVQNALEHYAKVKCQNCLVGTILRRIREQKSLKHDSLALKPQEIIEKVHQESTVATPGLNDPCLIEMRFLPYNKHIPNMWEQLKTIIEANGNILSLEEMEKKLSKYYPSMTDESFNLYSVVSSDLIRAKKHAVLEWLKHNIFEPLYKQPEDHIIFFQMLQKHFERVIKHTGNKIPSFFNTLIPKEYIVACALEQSMLKFGKEEAIKIARDIFQDIFVTIQNFSRNKAIENSIDLLFGLRIKLHINESSDLETIKKLIRGFIQIKNSHDPSKDNFDEKPYVAEVVQPKVLLDAHLILKATTDHLNSIEPQINTLNNKLSPMISEWKDNYLKASILEIYKTDLDFSQSQKDSFRKIILQYPAFKEITEKEIDELFYSLQSYFNEDGSFNGSKKLKFKSSIEVYKKELNDNLLQMDLVYLPFAKELFDLVSKKYYLYVISAFLNTLATRALWNPRAAIRDFVELKEGLIDYSEHYFIAETANKINFFHDNVGPLTIYAFSHIYQDINMNIKIQRTVDSYIALLFGAQNIK</sequence>
<accession>A0A4P9YCN2</accession>